<dbReference type="RefSeq" id="WP_108106743.1">
    <property type="nucleotide sequence ID" value="NZ_QASN01000014.1"/>
</dbReference>
<evidence type="ECO:0000313" key="3">
    <source>
        <dbReference type="Proteomes" id="UP000244064"/>
    </source>
</evidence>
<protein>
    <recommendedName>
        <fullName evidence="4">Lipoprotein</fullName>
    </recommendedName>
</protein>
<dbReference type="AlphaFoldDB" id="A0A2T5PAV0"/>
<reference evidence="2 3" key="1">
    <citation type="submission" date="2018-04" db="EMBL/GenBank/DDBJ databases">
        <title>Pseudomonas sp. nov., isolated from mangrove soil.</title>
        <authorList>
            <person name="Chen C."/>
        </authorList>
    </citation>
    <scope>NUCLEOTIDE SEQUENCE [LARGE SCALE GENOMIC DNA]</scope>
    <source>
        <strain evidence="2 3">TC-11</strain>
    </source>
</reference>
<dbReference type="OrthoDB" id="6879518at2"/>
<evidence type="ECO:0000256" key="1">
    <source>
        <dbReference type="SAM" id="SignalP"/>
    </source>
</evidence>
<feature type="signal peptide" evidence="1">
    <location>
        <begin position="1"/>
        <end position="23"/>
    </location>
</feature>
<gene>
    <name evidence="2" type="ORF">DBO85_08035</name>
</gene>
<name>A0A2T5PAV0_9PSED</name>
<proteinExistence type="predicted"/>
<feature type="chain" id="PRO_5015487730" description="Lipoprotein" evidence="1">
    <location>
        <begin position="24"/>
        <end position="297"/>
    </location>
</feature>
<keyword evidence="3" id="KW-1185">Reference proteome</keyword>
<evidence type="ECO:0008006" key="4">
    <source>
        <dbReference type="Google" id="ProtNLM"/>
    </source>
</evidence>
<accession>A0A2T5PAV0</accession>
<evidence type="ECO:0000313" key="2">
    <source>
        <dbReference type="EMBL" id="PTU74842.1"/>
    </source>
</evidence>
<dbReference type="PROSITE" id="PS51257">
    <property type="entry name" value="PROKAR_LIPOPROTEIN"/>
    <property type="match status" value="1"/>
</dbReference>
<organism evidence="2 3">
    <name type="scientific">Pseudomonas mangrovi</name>
    <dbReference type="NCBI Taxonomy" id="2161748"/>
    <lineage>
        <taxon>Bacteria</taxon>
        <taxon>Pseudomonadati</taxon>
        <taxon>Pseudomonadota</taxon>
        <taxon>Gammaproteobacteria</taxon>
        <taxon>Pseudomonadales</taxon>
        <taxon>Pseudomonadaceae</taxon>
        <taxon>Pseudomonas</taxon>
    </lineage>
</organism>
<sequence length="297" mass="31637">MSRALFAGVLLVLAGCASPPALQPQVTQDLLPLLQQQGYAIDVDTSIERLAQARVPGDAQAMLAGGQGASEAGRIGGQAGVAGPGAGVAGALIGSLLVAQINASRIQAETDRQAADLVAPLRQAIAAQGLDFWFTQTLQAELAAGDLGAAQPESPYRLRFEPQAIFGDELDRLHLVTEISLLFGHEVLYRGRIEVIDAAPWPLDSTANLGLQPWLANDAAAYRQVLHGGLREMLQVLLLDMQTGHFAASNSSETTLRYQLGGGRFVERGRLLAQTPERSLFMDMRGWLKSVPLQAAR</sequence>
<dbReference type="Proteomes" id="UP000244064">
    <property type="component" value="Unassembled WGS sequence"/>
</dbReference>
<comment type="caution">
    <text evidence="2">The sequence shown here is derived from an EMBL/GenBank/DDBJ whole genome shotgun (WGS) entry which is preliminary data.</text>
</comment>
<dbReference type="EMBL" id="QASN01000014">
    <property type="protein sequence ID" value="PTU74842.1"/>
    <property type="molecule type" value="Genomic_DNA"/>
</dbReference>
<keyword evidence="1" id="KW-0732">Signal</keyword>